<keyword evidence="2" id="KW-1185">Reference proteome</keyword>
<dbReference type="HOGENOM" id="CLU_1842446_0_0_6"/>
<dbReference type="AlphaFoldDB" id="C7R7M6"/>
<organism evidence="1 2">
    <name type="scientific">Kangiella koreensis (strain DSM 16069 / JCM 12317 / KCTC 12182 / SW-125)</name>
    <dbReference type="NCBI Taxonomy" id="523791"/>
    <lineage>
        <taxon>Bacteria</taxon>
        <taxon>Pseudomonadati</taxon>
        <taxon>Pseudomonadota</taxon>
        <taxon>Gammaproteobacteria</taxon>
        <taxon>Kangiellales</taxon>
        <taxon>Kangiellaceae</taxon>
        <taxon>Kangiella</taxon>
    </lineage>
</organism>
<dbReference type="STRING" id="523791.Kkor_2149"/>
<dbReference type="InParanoid" id="C7R7M6"/>
<protein>
    <recommendedName>
        <fullName evidence="3">Lipocalin-like domain-containing protein</fullName>
    </recommendedName>
</protein>
<accession>C7R7M6</accession>
<sequence>MNNLRISIAFLFSIFILSCEQKSADDILKEKIIGTWSASYPARHSNDISAYGEGTYYADGTFRGWNKISFPDGTIKEKFYSESWEIKDRKLILRPEKIHDSPEMNSVIVDYIESIDHQTMILINKKGEKLIRKKVASNN</sequence>
<evidence type="ECO:0000313" key="2">
    <source>
        <dbReference type="Proteomes" id="UP000001231"/>
    </source>
</evidence>
<evidence type="ECO:0000313" key="1">
    <source>
        <dbReference type="EMBL" id="ACV27559.1"/>
    </source>
</evidence>
<dbReference type="RefSeq" id="WP_015781164.1">
    <property type="nucleotide sequence ID" value="NC_013166.1"/>
</dbReference>
<dbReference type="Proteomes" id="UP000001231">
    <property type="component" value="Chromosome"/>
</dbReference>
<name>C7R7M6_KANKD</name>
<gene>
    <name evidence="1" type="ordered locus">Kkor_2149</name>
</gene>
<proteinExistence type="predicted"/>
<evidence type="ECO:0008006" key="3">
    <source>
        <dbReference type="Google" id="ProtNLM"/>
    </source>
</evidence>
<dbReference type="PROSITE" id="PS51257">
    <property type="entry name" value="PROKAR_LIPOPROTEIN"/>
    <property type="match status" value="1"/>
</dbReference>
<reference evidence="1 2" key="1">
    <citation type="journal article" date="2009" name="Stand. Genomic Sci.">
        <title>Complete genome sequence of Kangiella koreensis type strain (SW-125).</title>
        <authorList>
            <person name="Han C."/>
            <person name="Sikorski J."/>
            <person name="Lapidus A."/>
            <person name="Nolan M."/>
            <person name="Glavina Del Rio T."/>
            <person name="Tice H."/>
            <person name="Cheng J.F."/>
            <person name="Lucas S."/>
            <person name="Chen F."/>
            <person name="Copeland A."/>
            <person name="Ivanova N."/>
            <person name="Mavromatis K."/>
            <person name="Ovchinnikova G."/>
            <person name="Pati A."/>
            <person name="Bruce D."/>
            <person name="Goodwin L."/>
            <person name="Pitluck S."/>
            <person name="Chen A."/>
            <person name="Palaniappan K."/>
            <person name="Land M."/>
            <person name="Hauser L."/>
            <person name="Chang Y.J."/>
            <person name="Jeffries C.D."/>
            <person name="Chain P."/>
            <person name="Saunders E."/>
            <person name="Brettin T."/>
            <person name="Goker M."/>
            <person name="Tindall B.J."/>
            <person name="Bristow J."/>
            <person name="Eisen J.A."/>
            <person name="Markowitz V."/>
            <person name="Hugenholtz P."/>
            <person name="Kyrpides N.C."/>
            <person name="Klenk H.P."/>
            <person name="Detter J.C."/>
        </authorList>
    </citation>
    <scope>NUCLEOTIDE SEQUENCE [LARGE SCALE GENOMIC DNA]</scope>
    <source>
        <strain evidence="2">DSM 16069 / KCTC 12182 / SW-125</strain>
    </source>
</reference>
<dbReference type="KEGG" id="kko:Kkor_2149"/>
<dbReference type="EMBL" id="CP001707">
    <property type="protein sequence ID" value="ACV27559.1"/>
    <property type="molecule type" value="Genomic_DNA"/>
</dbReference>